<organism evidence="1 2">
    <name type="scientific">Paenibacillus herberti</name>
    <dbReference type="NCBI Taxonomy" id="1619309"/>
    <lineage>
        <taxon>Bacteria</taxon>
        <taxon>Bacillati</taxon>
        <taxon>Bacillota</taxon>
        <taxon>Bacilli</taxon>
        <taxon>Bacillales</taxon>
        <taxon>Paenibacillaceae</taxon>
        <taxon>Paenibacillus</taxon>
    </lineage>
</organism>
<name>A0A229P2W6_9BACL</name>
<dbReference type="OrthoDB" id="192297at2"/>
<accession>A0A229P2W6</accession>
<keyword evidence="2" id="KW-1185">Reference proteome</keyword>
<protein>
    <recommendedName>
        <fullName evidence="3">Transposase</fullName>
    </recommendedName>
</protein>
<dbReference type="Proteomes" id="UP000215145">
    <property type="component" value="Unassembled WGS sequence"/>
</dbReference>
<sequence length="40" mass="4885">MMLNATLWIARTDAAWCDLQDFYGFWKSLYTRFRRCGTKF</sequence>
<evidence type="ECO:0008006" key="3">
    <source>
        <dbReference type="Google" id="ProtNLM"/>
    </source>
</evidence>
<reference evidence="1 2" key="1">
    <citation type="submission" date="2017-07" db="EMBL/GenBank/DDBJ databases">
        <title>Paenibacillus herberti R33 genome sequencing and assembly.</title>
        <authorList>
            <person name="Su W."/>
        </authorList>
    </citation>
    <scope>NUCLEOTIDE SEQUENCE [LARGE SCALE GENOMIC DNA]</scope>
    <source>
        <strain evidence="1 2">R33</strain>
    </source>
</reference>
<comment type="caution">
    <text evidence="1">The sequence shown here is derived from an EMBL/GenBank/DDBJ whole genome shotgun (WGS) entry which is preliminary data.</text>
</comment>
<dbReference type="AlphaFoldDB" id="A0A229P2W6"/>
<evidence type="ECO:0000313" key="1">
    <source>
        <dbReference type="EMBL" id="OXM16593.1"/>
    </source>
</evidence>
<proteinExistence type="predicted"/>
<gene>
    <name evidence="1" type="ORF">CGZ75_08005</name>
</gene>
<dbReference type="EMBL" id="NMUQ01000001">
    <property type="protein sequence ID" value="OXM16593.1"/>
    <property type="molecule type" value="Genomic_DNA"/>
</dbReference>
<evidence type="ECO:0000313" key="2">
    <source>
        <dbReference type="Proteomes" id="UP000215145"/>
    </source>
</evidence>